<dbReference type="AlphaFoldDB" id="A0AA38G1B7"/>
<keyword evidence="2" id="KW-1185">Reference proteome</keyword>
<organism evidence="1 2">
    <name type="scientific">Taxus chinensis</name>
    <name type="common">Chinese yew</name>
    <name type="synonym">Taxus wallichiana var. chinensis</name>
    <dbReference type="NCBI Taxonomy" id="29808"/>
    <lineage>
        <taxon>Eukaryota</taxon>
        <taxon>Viridiplantae</taxon>
        <taxon>Streptophyta</taxon>
        <taxon>Embryophyta</taxon>
        <taxon>Tracheophyta</taxon>
        <taxon>Spermatophyta</taxon>
        <taxon>Pinopsida</taxon>
        <taxon>Pinidae</taxon>
        <taxon>Conifers II</taxon>
        <taxon>Cupressales</taxon>
        <taxon>Taxaceae</taxon>
        <taxon>Taxus</taxon>
    </lineage>
</organism>
<comment type="caution">
    <text evidence="1">The sequence shown here is derived from an EMBL/GenBank/DDBJ whole genome shotgun (WGS) entry which is preliminary data.</text>
</comment>
<dbReference type="Proteomes" id="UP000824469">
    <property type="component" value="Unassembled WGS sequence"/>
</dbReference>
<evidence type="ECO:0000313" key="1">
    <source>
        <dbReference type="EMBL" id="KAH9313348.1"/>
    </source>
</evidence>
<feature type="non-terminal residue" evidence="1">
    <location>
        <position position="61"/>
    </location>
</feature>
<proteinExistence type="predicted"/>
<sequence length="61" mass="6360">MDEVSKVDAEVELMDWEDDGAVVEVVAVVGIEEVCVVEVATILVTGGVGEVVVVAEVDTLT</sequence>
<reference evidence="1 2" key="1">
    <citation type="journal article" date="2021" name="Nat. Plants">
        <title>The Taxus genome provides insights into paclitaxel biosynthesis.</title>
        <authorList>
            <person name="Xiong X."/>
            <person name="Gou J."/>
            <person name="Liao Q."/>
            <person name="Li Y."/>
            <person name="Zhou Q."/>
            <person name="Bi G."/>
            <person name="Li C."/>
            <person name="Du R."/>
            <person name="Wang X."/>
            <person name="Sun T."/>
            <person name="Guo L."/>
            <person name="Liang H."/>
            <person name="Lu P."/>
            <person name="Wu Y."/>
            <person name="Zhang Z."/>
            <person name="Ro D.K."/>
            <person name="Shang Y."/>
            <person name="Huang S."/>
            <person name="Yan J."/>
        </authorList>
    </citation>
    <scope>NUCLEOTIDE SEQUENCE [LARGE SCALE GENOMIC DNA]</scope>
    <source>
        <strain evidence="1">Ta-2019</strain>
    </source>
</reference>
<accession>A0AA38G1B7</accession>
<evidence type="ECO:0000313" key="2">
    <source>
        <dbReference type="Proteomes" id="UP000824469"/>
    </source>
</evidence>
<dbReference type="EMBL" id="JAHRHJ020000006">
    <property type="protein sequence ID" value="KAH9313348.1"/>
    <property type="molecule type" value="Genomic_DNA"/>
</dbReference>
<gene>
    <name evidence="1" type="ORF">KI387_028383</name>
</gene>
<name>A0AA38G1B7_TAXCH</name>
<protein>
    <submittedName>
        <fullName evidence="1">Uncharacterized protein</fullName>
    </submittedName>
</protein>